<evidence type="ECO:0000313" key="1">
    <source>
        <dbReference type="EMBL" id="KAF3593475.1"/>
    </source>
</evidence>
<comment type="caution">
    <text evidence="1">The sequence shown here is derived from an EMBL/GenBank/DDBJ whole genome shotgun (WGS) entry which is preliminary data.</text>
</comment>
<name>A0ABQ7EA79_BRACR</name>
<keyword evidence="2" id="KW-1185">Reference proteome</keyword>
<dbReference type="Gene3D" id="3.40.50.300">
    <property type="entry name" value="P-loop containing nucleotide triphosphate hydrolases"/>
    <property type="match status" value="1"/>
</dbReference>
<dbReference type="SUPFAM" id="SSF52540">
    <property type="entry name" value="P-loop containing nucleoside triphosphate hydrolases"/>
    <property type="match status" value="1"/>
</dbReference>
<accession>A0ABQ7EA79</accession>
<dbReference type="InterPro" id="IPR027417">
    <property type="entry name" value="P-loop_NTPase"/>
</dbReference>
<sequence length="146" mass="15868">MDSPTRFAAQDYATKYERIDVGDWESVGSSNSDDGLKVVLQPAMQGRARTGTEKTLAFGITVIGKIIKFNTKHGHGKNPLSFILIPTKDLARQVSKFKEALSLGGALNRTLSNLLVTSTAGVFPVLVNLYVYENNKEVMMFAGAVT</sequence>
<reference evidence="1 2" key="1">
    <citation type="journal article" date="2020" name="BMC Genomics">
        <title>Intraspecific diversification of the crop wild relative Brassica cretica Lam. using demographic model selection.</title>
        <authorList>
            <person name="Kioukis A."/>
            <person name="Michalopoulou V.A."/>
            <person name="Briers L."/>
            <person name="Pirintsos S."/>
            <person name="Studholme D.J."/>
            <person name="Pavlidis P."/>
            <person name="Sarris P.F."/>
        </authorList>
    </citation>
    <scope>NUCLEOTIDE SEQUENCE [LARGE SCALE GENOMIC DNA]</scope>
    <source>
        <strain evidence="2">cv. PFS-1207/04</strain>
    </source>
</reference>
<protein>
    <submittedName>
        <fullName evidence="1">Uncharacterized protein</fullName>
    </submittedName>
</protein>
<proteinExistence type="predicted"/>
<evidence type="ECO:0000313" key="2">
    <source>
        <dbReference type="Proteomes" id="UP000266723"/>
    </source>
</evidence>
<organism evidence="1 2">
    <name type="scientific">Brassica cretica</name>
    <name type="common">Mustard</name>
    <dbReference type="NCBI Taxonomy" id="69181"/>
    <lineage>
        <taxon>Eukaryota</taxon>
        <taxon>Viridiplantae</taxon>
        <taxon>Streptophyta</taxon>
        <taxon>Embryophyta</taxon>
        <taxon>Tracheophyta</taxon>
        <taxon>Spermatophyta</taxon>
        <taxon>Magnoliopsida</taxon>
        <taxon>eudicotyledons</taxon>
        <taxon>Gunneridae</taxon>
        <taxon>Pentapetalae</taxon>
        <taxon>rosids</taxon>
        <taxon>malvids</taxon>
        <taxon>Brassicales</taxon>
        <taxon>Brassicaceae</taxon>
        <taxon>Brassiceae</taxon>
        <taxon>Brassica</taxon>
    </lineage>
</organism>
<gene>
    <name evidence="1" type="ORF">DY000_02020624</name>
</gene>
<dbReference type="EMBL" id="QGKV02000299">
    <property type="protein sequence ID" value="KAF3593475.1"/>
    <property type="molecule type" value="Genomic_DNA"/>
</dbReference>
<dbReference type="Proteomes" id="UP000266723">
    <property type="component" value="Unassembled WGS sequence"/>
</dbReference>